<keyword evidence="3" id="KW-1185">Reference proteome</keyword>
<proteinExistence type="predicted"/>
<evidence type="ECO:0000256" key="1">
    <source>
        <dbReference type="SAM" id="MobiDB-lite"/>
    </source>
</evidence>
<dbReference type="GeneID" id="36598145"/>
<dbReference type="AlphaFoldDB" id="A0A2T4BFU7"/>
<feature type="region of interest" description="Disordered" evidence="1">
    <location>
        <begin position="96"/>
        <end position="116"/>
    </location>
</feature>
<accession>A0A2T4BFU7</accession>
<dbReference type="EMBL" id="KZ680210">
    <property type="protein sequence ID" value="PTB68200.1"/>
    <property type="molecule type" value="Genomic_DNA"/>
</dbReference>
<evidence type="ECO:0000313" key="2">
    <source>
        <dbReference type="EMBL" id="PTB68200.1"/>
    </source>
</evidence>
<dbReference type="Proteomes" id="UP000241546">
    <property type="component" value="Unassembled WGS sequence"/>
</dbReference>
<feature type="compositionally biased region" description="Polar residues" evidence="1">
    <location>
        <begin position="98"/>
        <end position="116"/>
    </location>
</feature>
<gene>
    <name evidence="2" type="ORF">BBK36DRAFT_1114410</name>
</gene>
<dbReference type="OrthoDB" id="3492129at2759"/>
<name>A0A2T4BFU7_9HYPO</name>
<feature type="region of interest" description="Disordered" evidence="1">
    <location>
        <begin position="192"/>
        <end position="213"/>
    </location>
</feature>
<dbReference type="RefSeq" id="XP_024751520.1">
    <property type="nucleotide sequence ID" value="XM_024890027.1"/>
</dbReference>
<organism evidence="2 3">
    <name type="scientific">Trichoderma citrinoviride</name>
    <dbReference type="NCBI Taxonomy" id="58853"/>
    <lineage>
        <taxon>Eukaryota</taxon>
        <taxon>Fungi</taxon>
        <taxon>Dikarya</taxon>
        <taxon>Ascomycota</taxon>
        <taxon>Pezizomycotina</taxon>
        <taxon>Sordariomycetes</taxon>
        <taxon>Hypocreomycetidae</taxon>
        <taxon>Hypocreales</taxon>
        <taxon>Hypocreaceae</taxon>
        <taxon>Trichoderma</taxon>
    </lineage>
</organism>
<protein>
    <submittedName>
        <fullName evidence="2">Uncharacterized protein</fullName>
    </submittedName>
</protein>
<evidence type="ECO:0000313" key="3">
    <source>
        <dbReference type="Proteomes" id="UP000241546"/>
    </source>
</evidence>
<reference evidence="3" key="1">
    <citation type="submission" date="2016-07" db="EMBL/GenBank/DDBJ databases">
        <title>Multiple horizontal gene transfer events from other fungi enriched the ability of initially mycotrophic Trichoderma (Ascomycota) to feed on dead plant biomass.</title>
        <authorList>
            <consortium name="DOE Joint Genome Institute"/>
            <person name="Atanasova L."/>
            <person name="Chenthamara K."/>
            <person name="Zhang J."/>
            <person name="Grujic M."/>
            <person name="Henrissat B."/>
            <person name="Kuo A."/>
            <person name="Aerts A."/>
            <person name="Salamov A."/>
            <person name="Lipzen A."/>
            <person name="Labutti K."/>
            <person name="Barry K."/>
            <person name="Miao Y."/>
            <person name="Rahimi M.J."/>
            <person name="Shen Q."/>
            <person name="Grigoriev I.V."/>
            <person name="Kubicek C.P."/>
            <person name="Druzhinina I.S."/>
        </authorList>
    </citation>
    <scope>NUCLEOTIDE SEQUENCE [LARGE SCALE GENOMIC DNA]</scope>
    <source>
        <strain evidence="3">TUCIM 6016</strain>
    </source>
</reference>
<sequence length="243" mass="26806">MRSSDPFRRVRGCVHTSIEVRLPRPPVLGSDGTLVSPPSTPPPLGLSEAEVAAWHRKRQHEEMQGLQLELWKRGLERFGRLDDAHVFVRALPLAGARSPTSSTSEESDVPFSSLSSPTSTVPKRLSLRAIVHSRSNPPFGLKREFDLDALRETIPEPLPKSLPRLFDREKWLSKVQLASGFRRASWPAATPPPLVKTSVADERKTAESVEPNPSVSAQGIQLMVGVPISEYILLPRSDTASCQ</sequence>